<dbReference type="PRINTS" id="PR00047">
    <property type="entry name" value="STROIDFINGER"/>
</dbReference>
<feature type="region of interest" description="Disordered" evidence="10">
    <location>
        <begin position="121"/>
        <end position="152"/>
    </location>
</feature>
<comment type="subcellular location">
    <subcellularLocation>
        <location evidence="9">Nucleus</location>
    </subcellularLocation>
</comment>
<accession>A0AAD8BBI3</accession>
<evidence type="ECO:0000313" key="14">
    <source>
        <dbReference type="Proteomes" id="UP001233172"/>
    </source>
</evidence>
<dbReference type="SUPFAM" id="SSF57716">
    <property type="entry name" value="Glucocorticoid receptor-like (DNA-binding domain)"/>
    <property type="match status" value="1"/>
</dbReference>
<dbReference type="GO" id="GO:0000978">
    <property type="term" value="F:RNA polymerase II cis-regulatory region sequence-specific DNA binding"/>
    <property type="evidence" value="ECO:0007669"/>
    <property type="project" value="TreeGrafter"/>
</dbReference>
<feature type="domain" description="NR LBD" evidence="12">
    <location>
        <begin position="262"/>
        <end position="556"/>
    </location>
</feature>
<evidence type="ECO:0000256" key="9">
    <source>
        <dbReference type="RuleBase" id="RU004334"/>
    </source>
</evidence>
<dbReference type="InterPro" id="IPR013088">
    <property type="entry name" value="Znf_NHR/GATA"/>
</dbReference>
<dbReference type="GO" id="GO:0030154">
    <property type="term" value="P:cell differentiation"/>
    <property type="evidence" value="ECO:0007669"/>
    <property type="project" value="TreeGrafter"/>
</dbReference>
<dbReference type="GO" id="GO:0045944">
    <property type="term" value="P:positive regulation of transcription by RNA polymerase II"/>
    <property type="evidence" value="ECO:0007669"/>
    <property type="project" value="TreeGrafter"/>
</dbReference>
<dbReference type="SMART" id="SM00430">
    <property type="entry name" value="HOLI"/>
    <property type="match status" value="1"/>
</dbReference>
<dbReference type="Pfam" id="PF00104">
    <property type="entry name" value="Hormone_recep"/>
    <property type="match status" value="1"/>
</dbReference>
<evidence type="ECO:0000313" key="13">
    <source>
        <dbReference type="EMBL" id="KAK0051232.1"/>
    </source>
</evidence>
<dbReference type="Gene3D" id="1.10.565.10">
    <property type="entry name" value="Retinoid X Receptor"/>
    <property type="match status" value="1"/>
</dbReference>
<dbReference type="PANTHER" id="PTHR24082:SF473">
    <property type="entry name" value="ECDYSONE-INDUCED PROTEIN 75B, ISOFORM B"/>
    <property type="match status" value="1"/>
</dbReference>
<dbReference type="Proteomes" id="UP001233172">
    <property type="component" value="Unassembled WGS sequence"/>
</dbReference>
<protein>
    <submittedName>
        <fullName evidence="13">Nuclear receptor ROR-alpha</fullName>
    </submittedName>
</protein>
<dbReference type="Gene3D" id="3.30.50.10">
    <property type="entry name" value="Erythroid Transcription Factor GATA-1, subunit A"/>
    <property type="match status" value="1"/>
</dbReference>
<keyword evidence="2 9" id="KW-0863">Zinc-finger</keyword>
<dbReference type="PANTHER" id="PTHR24082">
    <property type="entry name" value="NUCLEAR HORMONE RECEPTOR"/>
    <property type="match status" value="1"/>
</dbReference>
<comment type="similarity">
    <text evidence="9">Belongs to the nuclear hormone receptor family.</text>
</comment>
<evidence type="ECO:0000256" key="8">
    <source>
        <dbReference type="ARBA" id="ARBA00023242"/>
    </source>
</evidence>
<dbReference type="SUPFAM" id="SSF48508">
    <property type="entry name" value="Nuclear receptor ligand-binding domain"/>
    <property type="match status" value="1"/>
</dbReference>
<dbReference type="CDD" id="cd06916">
    <property type="entry name" value="NR_DBD_like"/>
    <property type="match status" value="1"/>
</dbReference>
<keyword evidence="3 9" id="KW-0862">Zinc</keyword>
<evidence type="ECO:0000256" key="7">
    <source>
        <dbReference type="ARBA" id="ARBA00023170"/>
    </source>
</evidence>
<evidence type="ECO:0000256" key="4">
    <source>
        <dbReference type="ARBA" id="ARBA00023015"/>
    </source>
</evidence>
<evidence type="ECO:0000256" key="3">
    <source>
        <dbReference type="ARBA" id="ARBA00022833"/>
    </source>
</evidence>
<dbReference type="GO" id="GO:0004879">
    <property type="term" value="F:nuclear receptor activity"/>
    <property type="evidence" value="ECO:0007669"/>
    <property type="project" value="TreeGrafter"/>
</dbReference>
<evidence type="ECO:0000256" key="10">
    <source>
        <dbReference type="SAM" id="MobiDB-lite"/>
    </source>
</evidence>
<dbReference type="InterPro" id="IPR001628">
    <property type="entry name" value="Znf_hrmn_rcpt"/>
</dbReference>
<keyword evidence="14" id="KW-1185">Reference proteome</keyword>
<keyword evidence="8 9" id="KW-0539">Nucleus</keyword>
<dbReference type="GO" id="GO:0000122">
    <property type="term" value="P:negative regulation of transcription by RNA polymerase II"/>
    <property type="evidence" value="ECO:0007669"/>
    <property type="project" value="TreeGrafter"/>
</dbReference>
<evidence type="ECO:0000256" key="1">
    <source>
        <dbReference type="ARBA" id="ARBA00022723"/>
    </source>
</evidence>
<dbReference type="PROSITE" id="PS51843">
    <property type="entry name" value="NR_LBD"/>
    <property type="match status" value="1"/>
</dbReference>
<dbReference type="PRINTS" id="PR00398">
    <property type="entry name" value="STRDHORMONER"/>
</dbReference>
<keyword evidence="7 9" id="KW-0675">Receptor</keyword>
<keyword evidence="4 9" id="KW-0805">Transcription regulation</keyword>
<proteinExistence type="inferred from homology"/>
<dbReference type="PROSITE" id="PS51030">
    <property type="entry name" value="NUCLEAR_REC_DBD_2"/>
    <property type="match status" value="1"/>
</dbReference>
<dbReference type="InterPro" id="IPR001723">
    <property type="entry name" value="Nuclear_hrmn_rcpt"/>
</dbReference>
<gene>
    <name evidence="13" type="ORF">Bpfe_019350</name>
</gene>
<comment type="caution">
    <text evidence="13">The sequence shown here is derived from an EMBL/GenBank/DDBJ whole genome shotgun (WGS) entry which is preliminary data.</text>
</comment>
<dbReference type="InterPro" id="IPR050234">
    <property type="entry name" value="Nuclear_hormone_rcpt_NR1"/>
</dbReference>
<reference evidence="13" key="2">
    <citation type="submission" date="2023-04" db="EMBL/GenBank/DDBJ databases">
        <authorList>
            <person name="Bu L."/>
            <person name="Lu L."/>
            <person name="Laidemitt M.R."/>
            <person name="Zhang S.M."/>
            <person name="Mutuku M."/>
            <person name="Mkoji G."/>
            <person name="Steinauer M."/>
            <person name="Loker E.S."/>
        </authorList>
    </citation>
    <scope>NUCLEOTIDE SEQUENCE</scope>
    <source>
        <strain evidence="13">KasaAsao</strain>
        <tissue evidence="13">Whole Snail</tissue>
    </source>
</reference>
<keyword evidence="6 9" id="KW-0804">Transcription</keyword>
<evidence type="ECO:0000256" key="2">
    <source>
        <dbReference type="ARBA" id="ARBA00022771"/>
    </source>
</evidence>
<feature type="region of interest" description="Disordered" evidence="10">
    <location>
        <begin position="185"/>
        <end position="205"/>
    </location>
</feature>
<keyword evidence="5 9" id="KW-0238">DNA-binding</keyword>
<dbReference type="InterPro" id="IPR000536">
    <property type="entry name" value="Nucl_hrmn_rcpt_lig-bd"/>
</dbReference>
<keyword evidence="1 9" id="KW-0479">Metal-binding</keyword>
<evidence type="ECO:0000259" key="11">
    <source>
        <dbReference type="PROSITE" id="PS51030"/>
    </source>
</evidence>
<dbReference type="EMBL" id="JASAOG010000106">
    <property type="protein sequence ID" value="KAK0051232.1"/>
    <property type="molecule type" value="Genomic_DNA"/>
</dbReference>
<feature type="domain" description="Nuclear receptor" evidence="11">
    <location>
        <begin position="19"/>
        <end position="94"/>
    </location>
</feature>
<dbReference type="InterPro" id="IPR035500">
    <property type="entry name" value="NHR-like_dom_sf"/>
</dbReference>
<sequence length="560" mass="63715">MRGKRRPPEDRVSSVAGPLPPCRVCGEPAAGFHYGANTCEACKGFFRRSLLRNGEYVCIGNENCAISSNRRKSCPKCRYLKCLNVGMSKDAIKTGRYTYMKRTQDTIEIKQLTVTQCSDSSMEQSSSSSLSNNLSNSSNALNSGDSSTSQMFSAEPLEASELKKDDNVSSPRLDSVVKDVMLIESSTWTDTPPSDDPEPWASTSQGSELTLDLLQDFHEDQGISHVTHSDPTEFQPKPQESELLALCSADCQTMSQGECLGPSSQIRETLTDLLMAGEPETTWMKYSQSELDEFVKVLVSSHKELVKDLNLVPDEELEKRTKECKERCQLQTEIFGHLGKIDIDEHEHIYNTTGIDVDGRMDDIIYCSSKMDSDIRDLIAFMKRIPGFKELSVPDQTELVKGCVYEIFFLGYYRGYNSKDYIAVESNRSYCYHQMTYFHSKELIDKIFRLTNQTQQLKLNFESVVLLKVVCIFFPDRVNISRYDHIERIHHKVIQALLMLLKKQHSGKYLKVFAKIISILTSLRSLVLECRQLWDELNFERYKEVANKPILAELFKGSTY</sequence>
<evidence type="ECO:0000256" key="5">
    <source>
        <dbReference type="ARBA" id="ARBA00023125"/>
    </source>
</evidence>
<dbReference type="GO" id="GO:0008270">
    <property type="term" value="F:zinc ion binding"/>
    <property type="evidence" value="ECO:0007669"/>
    <property type="project" value="UniProtKB-KW"/>
</dbReference>
<organism evidence="13 14">
    <name type="scientific">Biomphalaria pfeifferi</name>
    <name type="common">Bloodfluke planorb</name>
    <name type="synonym">Freshwater snail</name>
    <dbReference type="NCBI Taxonomy" id="112525"/>
    <lineage>
        <taxon>Eukaryota</taxon>
        <taxon>Metazoa</taxon>
        <taxon>Spiralia</taxon>
        <taxon>Lophotrochozoa</taxon>
        <taxon>Mollusca</taxon>
        <taxon>Gastropoda</taxon>
        <taxon>Heterobranchia</taxon>
        <taxon>Euthyneura</taxon>
        <taxon>Panpulmonata</taxon>
        <taxon>Hygrophila</taxon>
        <taxon>Lymnaeoidea</taxon>
        <taxon>Planorbidae</taxon>
        <taxon>Biomphalaria</taxon>
    </lineage>
</organism>
<feature type="compositionally biased region" description="Low complexity" evidence="10">
    <location>
        <begin position="121"/>
        <end position="149"/>
    </location>
</feature>
<reference evidence="13" key="1">
    <citation type="journal article" date="2023" name="PLoS Negl. Trop. Dis.">
        <title>A genome sequence for Biomphalaria pfeifferi, the major vector snail for the human-infecting parasite Schistosoma mansoni.</title>
        <authorList>
            <person name="Bu L."/>
            <person name="Lu L."/>
            <person name="Laidemitt M.R."/>
            <person name="Zhang S.M."/>
            <person name="Mutuku M."/>
            <person name="Mkoji G."/>
            <person name="Steinauer M."/>
            <person name="Loker E.S."/>
        </authorList>
    </citation>
    <scope>NUCLEOTIDE SEQUENCE</scope>
    <source>
        <strain evidence="13">KasaAsao</strain>
    </source>
</reference>
<dbReference type="AlphaFoldDB" id="A0AAD8BBI3"/>
<dbReference type="PROSITE" id="PS00031">
    <property type="entry name" value="NUCLEAR_REC_DBD_1"/>
    <property type="match status" value="1"/>
</dbReference>
<dbReference type="SMART" id="SM00399">
    <property type="entry name" value="ZnF_C4"/>
    <property type="match status" value="1"/>
</dbReference>
<dbReference type="Pfam" id="PF00105">
    <property type="entry name" value="zf-C4"/>
    <property type="match status" value="1"/>
</dbReference>
<dbReference type="GO" id="GO:0005634">
    <property type="term" value="C:nucleus"/>
    <property type="evidence" value="ECO:0007669"/>
    <property type="project" value="UniProtKB-SubCell"/>
</dbReference>
<name>A0AAD8BBI3_BIOPF</name>
<dbReference type="GO" id="GO:0009755">
    <property type="term" value="P:hormone-mediated signaling pathway"/>
    <property type="evidence" value="ECO:0007669"/>
    <property type="project" value="TreeGrafter"/>
</dbReference>
<evidence type="ECO:0000256" key="6">
    <source>
        <dbReference type="ARBA" id="ARBA00023163"/>
    </source>
</evidence>
<evidence type="ECO:0000259" key="12">
    <source>
        <dbReference type="PROSITE" id="PS51843"/>
    </source>
</evidence>